<protein>
    <submittedName>
        <fullName evidence="1">Esterase</fullName>
    </submittedName>
</protein>
<evidence type="ECO:0000313" key="2">
    <source>
        <dbReference type="Proteomes" id="UP000019151"/>
    </source>
</evidence>
<name>W0RNX8_9BACT</name>
<proteinExistence type="predicted"/>
<dbReference type="Gene3D" id="3.40.50.1820">
    <property type="entry name" value="alpha/beta hydrolase"/>
    <property type="match status" value="1"/>
</dbReference>
<evidence type="ECO:0000313" key="1">
    <source>
        <dbReference type="EMBL" id="AHG92065.1"/>
    </source>
</evidence>
<dbReference type="Proteomes" id="UP000019151">
    <property type="component" value="Chromosome"/>
</dbReference>
<dbReference type="PATRIC" id="fig|861299.3.peg.4584"/>
<keyword evidence="2" id="KW-1185">Reference proteome</keyword>
<sequence>MGGGQALQIGLTHLDTFAWIGAFSGAGVGRTPPAQAYGGALANATTFNDRARLLYFGAGTEETQFHQGAVAFHAALDSLGVRSVFVASPGTAHEWQTWRRALHDFAPRLFRAP</sequence>
<accession>W0RNX8</accession>
<dbReference type="STRING" id="861299.J421_4528"/>
<dbReference type="EMBL" id="CP007128">
    <property type="protein sequence ID" value="AHG92065.1"/>
    <property type="molecule type" value="Genomic_DNA"/>
</dbReference>
<dbReference type="InParanoid" id="W0RNX8"/>
<dbReference type="KEGG" id="gba:J421_4528"/>
<dbReference type="HOGENOM" id="CLU_2129841_0_0_0"/>
<gene>
    <name evidence="1" type="ORF">J421_4528</name>
</gene>
<dbReference type="SUPFAM" id="SSF53474">
    <property type="entry name" value="alpha/beta-Hydrolases"/>
    <property type="match status" value="1"/>
</dbReference>
<dbReference type="AlphaFoldDB" id="W0RNX8"/>
<dbReference type="RefSeq" id="WP_025413492.1">
    <property type="nucleotide sequence ID" value="NZ_CP007128.1"/>
</dbReference>
<organism evidence="1 2">
    <name type="scientific">Gemmatirosa kalamazoonensis</name>
    <dbReference type="NCBI Taxonomy" id="861299"/>
    <lineage>
        <taxon>Bacteria</taxon>
        <taxon>Pseudomonadati</taxon>
        <taxon>Gemmatimonadota</taxon>
        <taxon>Gemmatimonadia</taxon>
        <taxon>Gemmatimonadales</taxon>
        <taxon>Gemmatimonadaceae</taxon>
        <taxon>Gemmatirosa</taxon>
    </lineage>
</organism>
<dbReference type="InterPro" id="IPR029058">
    <property type="entry name" value="AB_hydrolase_fold"/>
</dbReference>
<dbReference type="eggNOG" id="COG2382">
    <property type="taxonomic scope" value="Bacteria"/>
</dbReference>
<reference evidence="1 2" key="1">
    <citation type="journal article" date="2014" name="Genome Announc.">
        <title>Genome Sequence and Methylome of Soil Bacterium Gemmatirosa kalamazoonensis KBS708T, a Member of the Rarely Cultivated Gemmatimonadetes Phylum.</title>
        <authorList>
            <person name="Debruyn J.M."/>
            <person name="Radosevich M."/>
            <person name="Wommack K.E."/>
            <person name="Polson S.W."/>
            <person name="Hauser L.J."/>
            <person name="Fawaz M.N."/>
            <person name="Korlach J."/>
            <person name="Tsai Y.C."/>
        </authorList>
    </citation>
    <scope>NUCLEOTIDE SEQUENCE [LARGE SCALE GENOMIC DNA]</scope>
    <source>
        <strain evidence="1 2">KBS708</strain>
    </source>
</reference>